<dbReference type="AlphaFoldDB" id="A0A811U1M6"/>
<comment type="caution">
    <text evidence="1">The sequence shown here is derived from an EMBL/GenBank/DDBJ whole genome shotgun (WGS) entry which is preliminary data.</text>
</comment>
<organism evidence="1 2">
    <name type="scientific">Ceratitis capitata</name>
    <name type="common">Mediterranean fruit fly</name>
    <name type="synonym">Tephritis capitata</name>
    <dbReference type="NCBI Taxonomy" id="7213"/>
    <lineage>
        <taxon>Eukaryota</taxon>
        <taxon>Metazoa</taxon>
        <taxon>Ecdysozoa</taxon>
        <taxon>Arthropoda</taxon>
        <taxon>Hexapoda</taxon>
        <taxon>Insecta</taxon>
        <taxon>Pterygota</taxon>
        <taxon>Neoptera</taxon>
        <taxon>Endopterygota</taxon>
        <taxon>Diptera</taxon>
        <taxon>Brachycera</taxon>
        <taxon>Muscomorpha</taxon>
        <taxon>Tephritoidea</taxon>
        <taxon>Tephritidae</taxon>
        <taxon>Ceratitis</taxon>
        <taxon>Ceratitis</taxon>
    </lineage>
</organism>
<dbReference type="EMBL" id="CAJHJT010000001">
    <property type="protein sequence ID" value="CAD6992481.1"/>
    <property type="molecule type" value="Genomic_DNA"/>
</dbReference>
<evidence type="ECO:0000313" key="2">
    <source>
        <dbReference type="Proteomes" id="UP000606786"/>
    </source>
</evidence>
<proteinExistence type="predicted"/>
<keyword evidence="2" id="KW-1185">Reference proteome</keyword>
<accession>A0A811U1M6</accession>
<gene>
    <name evidence="1" type="ORF">CCAP1982_LOCUS1333</name>
</gene>
<sequence>MLATAAAIGFKQRPQHFTHTSIVYNNNCNNNCKLQTTIVINFKHSTVISELESSTQLDIMWLLHKRQSAAT</sequence>
<dbReference type="Proteomes" id="UP000606786">
    <property type="component" value="Unassembled WGS sequence"/>
</dbReference>
<evidence type="ECO:0000313" key="1">
    <source>
        <dbReference type="EMBL" id="CAD6992481.1"/>
    </source>
</evidence>
<name>A0A811U1M6_CERCA</name>
<reference evidence="1" key="1">
    <citation type="submission" date="2020-11" db="EMBL/GenBank/DDBJ databases">
        <authorList>
            <person name="Whitehead M."/>
        </authorList>
    </citation>
    <scope>NUCLEOTIDE SEQUENCE</scope>
    <source>
        <strain evidence="1">EGII</strain>
    </source>
</reference>
<protein>
    <submittedName>
        <fullName evidence="1">(Mediterranean fruit fly) hypothetical protein</fullName>
    </submittedName>
</protein>